<keyword evidence="8" id="KW-0496">Mitochondrion</keyword>
<feature type="region of interest" description="Disordered" evidence="10">
    <location>
        <begin position="284"/>
        <end position="305"/>
    </location>
</feature>
<dbReference type="EMBL" id="JAWIZZ010000036">
    <property type="protein sequence ID" value="KAK5781341.1"/>
    <property type="molecule type" value="Genomic_DNA"/>
</dbReference>
<evidence type="ECO:0000256" key="4">
    <source>
        <dbReference type="ARBA" id="ARBA00022692"/>
    </source>
</evidence>
<evidence type="ECO:0000256" key="7">
    <source>
        <dbReference type="ARBA" id="ARBA00023121"/>
    </source>
</evidence>
<evidence type="ECO:0000256" key="5">
    <source>
        <dbReference type="ARBA" id="ARBA00022787"/>
    </source>
</evidence>
<sequence length="603" mass="68316">MSFKFNENLFKDEDFNEKIKQKLTNLLTKSLVKDDIPKSNSIYYDVTSSLNNSNSIGSSTSAVTTATTANNVIRSSTDKYSNFTTLNNNAGLFKTSKVRNSSTIISTGTNSVNKSLSNSNKISNFLKDEIKITKVDFPMIPQVEILDMDITTEPRSLIKAIGNISCCNAFIQLETVIESNLLMTTLQMSPSFITPRLIDNNSFKVPITMTFSRIKLEAITNVFMRNHGISISFNDVSLDFKFDCSIKILQNTIEKKLKNSIYSIFKEVLPTAIFNTSQHWLNPNKFNQNNTNSSNNNSNSNNNKSKDEILTEINKIVLDENDLQEISIENMSKLASIIKSRYTLSLHGTNPLISNSYPNNFINFNGCLERQNLYRFISAMPSLQNFYHGSKSNNKRNFIANTNETNATRSNSIGYRVTESHHIKGNKIRCTTNNEKENYLPQDVLDTGNFELNDIINIQNKLYERNYHNSNHINNDTNSNVQPRNRVIRLNKLLKSKKNKKLKEETKEKINVTAGSESTIYTRENNQEEFFESKLLSETKEMNKFVDSLLTNTVNNGTNSEKPSDSSLSSPTISKSIGFVGLNSYNSLWGYNNNINNSIIITL</sequence>
<evidence type="ECO:0000256" key="10">
    <source>
        <dbReference type="SAM" id="MobiDB-lite"/>
    </source>
</evidence>
<dbReference type="PANTHER" id="PTHR28185:SF1">
    <property type="entry name" value="MITOCHONDRIAL DISTRIBUTION AND MORPHOLOGY PROTEIN 34"/>
    <property type="match status" value="1"/>
</dbReference>
<proteinExistence type="predicted"/>
<evidence type="ECO:0000256" key="2">
    <source>
        <dbReference type="ARBA" id="ARBA00022448"/>
    </source>
</evidence>
<dbReference type="GO" id="GO:0015914">
    <property type="term" value="P:phospholipid transport"/>
    <property type="evidence" value="ECO:0007669"/>
    <property type="project" value="TreeGrafter"/>
</dbReference>
<dbReference type="Proteomes" id="UP001306508">
    <property type="component" value="Unassembled WGS sequence"/>
</dbReference>
<gene>
    <name evidence="12" type="ORF">RI543_001182</name>
</gene>
<dbReference type="PANTHER" id="PTHR28185">
    <property type="entry name" value="MITOCHONDRIAL DISTRIBUTION AND MORPHOLOGY PROTEIN 34"/>
    <property type="match status" value="1"/>
</dbReference>
<dbReference type="AlphaFoldDB" id="A0AAN7W4Y6"/>
<protein>
    <recommendedName>
        <fullName evidence="11">SMP-LTD domain-containing protein</fullName>
    </recommendedName>
</protein>
<keyword evidence="13" id="KW-1185">Reference proteome</keyword>
<name>A0AAN7W4Y6_9SACH</name>
<keyword evidence="4" id="KW-0812">Transmembrane</keyword>
<keyword evidence="2" id="KW-0813">Transport</keyword>
<reference evidence="13" key="1">
    <citation type="submission" date="2023-07" db="EMBL/GenBank/DDBJ databases">
        <title>A draft genome of Kazachstania heterogenica Y-27499.</title>
        <authorList>
            <person name="Donic C."/>
            <person name="Kralova J.S."/>
            <person name="Fidel L."/>
            <person name="Ben-Dor S."/>
            <person name="Jung S."/>
        </authorList>
    </citation>
    <scope>NUCLEOTIDE SEQUENCE [LARGE SCALE GENOMIC DNA]</scope>
    <source>
        <strain evidence="13">Y27499</strain>
    </source>
</reference>
<accession>A0AAN7W4Y6</accession>
<keyword evidence="6" id="KW-0445">Lipid transport</keyword>
<evidence type="ECO:0000256" key="6">
    <source>
        <dbReference type="ARBA" id="ARBA00023055"/>
    </source>
</evidence>
<dbReference type="Pfam" id="PF26545">
    <property type="entry name" value="Mdm34_N"/>
    <property type="match status" value="1"/>
</dbReference>
<dbReference type="GO" id="GO:0032865">
    <property type="term" value="C:ERMES complex"/>
    <property type="evidence" value="ECO:0007669"/>
    <property type="project" value="InterPro"/>
</dbReference>
<keyword evidence="3" id="KW-1134">Transmembrane beta strand</keyword>
<feature type="compositionally biased region" description="Low complexity" evidence="10">
    <location>
        <begin position="284"/>
        <end position="303"/>
    </location>
</feature>
<evidence type="ECO:0000313" key="12">
    <source>
        <dbReference type="EMBL" id="KAK5781341.1"/>
    </source>
</evidence>
<dbReference type="GO" id="GO:1990456">
    <property type="term" value="P:mitochondrion-endoplasmic reticulum membrane tethering"/>
    <property type="evidence" value="ECO:0007669"/>
    <property type="project" value="TreeGrafter"/>
</dbReference>
<dbReference type="GO" id="GO:0007005">
    <property type="term" value="P:mitochondrion organization"/>
    <property type="evidence" value="ECO:0007669"/>
    <property type="project" value="InterPro"/>
</dbReference>
<evidence type="ECO:0000256" key="8">
    <source>
        <dbReference type="ARBA" id="ARBA00023128"/>
    </source>
</evidence>
<organism evidence="12 13">
    <name type="scientific">Arxiozyma heterogenica</name>
    <dbReference type="NCBI Taxonomy" id="278026"/>
    <lineage>
        <taxon>Eukaryota</taxon>
        <taxon>Fungi</taxon>
        <taxon>Dikarya</taxon>
        <taxon>Ascomycota</taxon>
        <taxon>Saccharomycotina</taxon>
        <taxon>Saccharomycetes</taxon>
        <taxon>Saccharomycetales</taxon>
        <taxon>Saccharomycetaceae</taxon>
        <taxon>Arxiozyma</taxon>
    </lineage>
</organism>
<dbReference type="InterPro" id="IPR058825">
    <property type="entry name" value="MDM34_N"/>
</dbReference>
<evidence type="ECO:0000313" key="13">
    <source>
        <dbReference type="Proteomes" id="UP001306508"/>
    </source>
</evidence>
<dbReference type="InterPro" id="IPR027536">
    <property type="entry name" value="MDM34"/>
</dbReference>
<comment type="caution">
    <text evidence="12">The sequence shown here is derived from an EMBL/GenBank/DDBJ whole genome shotgun (WGS) entry which is preliminary data.</text>
</comment>
<evidence type="ECO:0000256" key="9">
    <source>
        <dbReference type="ARBA" id="ARBA00023136"/>
    </source>
</evidence>
<evidence type="ECO:0000259" key="11">
    <source>
        <dbReference type="PROSITE" id="PS51847"/>
    </source>
</evidence>
<evidence type="ECO:0000256" key="3">
    <source>
        <dbReference type="ARBA" id="ARBA00022452"/>
    </source>
</evidence>
<feature type="domain" description="SMP-LTD" evidence="11">
    <location>
        <begin position="73"/>
        <end position="278"/>
    </location>
</feature>
<dbReference type="GO" id="GO:0008289">
    <property type="term" value="F:lipid binding"/>
    <property type="evidence" value="ECO:0007669"/>
    <property type="project" value="UniProtKB-KW"/>
</dbReference>
<comment type="subcellular location">
    <subcellularLocation>
        <location evidence="1">Membrane</location>
    </subcellularLocation>
</comment>
<keyword evidence="7" id="KW-0446">Lipid-binding</keyword>
<keyword evidence="5" id="KW-1000">Mitochondrion outer membrane</keyword>
<dbReference type="PROSITE" id="PS51847">
    <property type="entry name" value="SMP"/>
    <property type="match status" value="1"/>
</dbReference>
<dbReference type="InterPro" id="IPR031468">
    <property type="entry name" value="SMP_LBD"/>
</dbReference>
<keyword evidence="9" id="KW-0472">Membrane</keyword>
<evidence type="ECO:0000256" key="1">
    <source>
        <dbReference type="ARBA" id="ARBA00004370"/>
    </source>
</evidence>